<dbReference type="Pfam" id="PF01053">
    <property type="entry name" value="Cys_Met_Meta_PP"/>
    <property type="match status" value="1"/>
</dbReference>
<proteinExistence type="inferred from homology"/>
<comment type="catalytic activity">
    <reaction evidence="4">
        <text>O-succinyl-L-homoserine + L-cysteine = L,L-cystathionine + succinate + H(+)</text>
        <dbReference type="Rhea" id="RHEA:20397"/>
        <dbReference type="ChEBI" id="CHEBI:15378"/>
        <dbReference type="ChEBI" id="CHEBI:30031"/>
        <dbReference type="ChEBI" id="CHEBI:35235"/>
        <dbReference type="ChEBI" id="CHEBI:57661"/>
        <dbReference type="ChEBI" id="CHEBI:58161"/>
        <dbReference type="EC" id="2.5.1.48"/>
    </reaction>
</comment>
<dbReference type="AlphaFoldDB" id="A0AAP4C7U4"/>
<evidence type="ECO:0000256" key="2">
    <source>
        <dbReference type="ARBA" id="ARBA00009077"/>
    </source>
</evidence>
<dbReference type="PANTHER" id="PTHR11808">
    <property type="entry name" value="TRANS-SULFURATION ENZYME FAMILY MEMBER"/>
    <property type="match status" value="1"/>
</dbReference>
<gene>
    <name evidence="10" type="ORF">QP116_05290</name>
</gene>
<dbReference type="GO" id="GO:0019346">
    <property type="term" value="P:transsulfuration"/>
    <property type="evidence" value="ECO:0007669"/>
    <property type="project" value="InterPro"/>
</dbReference>
<dbReference type="Gene3D" id="3.90.1150.10">
    <property type="entry name" value="Aspartate Aminotransferase, domain 1"/>
    <property type="match status" value="1"/>
</dbReference>
<dbReference type="Proteomes" id="UP001240483">
    <property type="component" value="Unassembled WGS sequence"/>
</dbReference>
<dbReference type="InterPro" id="IPR015421">
    <property type="entry name" value="PyrdxlP-dep_Trfase_major"/>
</dbReference>
<dbReference type="GO" id="GO:0004123">
    <property type="term" value="F:cystathionine gamma-lyase activity"/>
    <property type="evidence" value="ECO:0007669"/>
    <property type="project" value="TreeGrafter"/>
</dbReference>
<evidence type="ECO:0000256" key="9">
    <source>
        <dbReference type="RuleBase" id="RU362118"/>
    </source>
</evidence>
<dbReference type="PIRSF" id="PIRSF001434">
    <property type="entry name" value="CGS"/>
    <property type="match status" value="1"/>
</dbReference>
<keyword evidence="3 8" id="KW-0663">Pyridoxal phosphate</keyword>
<dbReference type="InterPro" id="IPR054542">
    <property type="entry name" value="Cys_met_metab_PP"/>
</dbReference>
<dbReference type="FunFam" id="3.40.640.10:FF:000009">
    <property type="entry name" value="Cystathionine gamma-synthase homolog"/>
    <property type="match status" value="1"/>
</dbReference>
<evidence type="ECO:0000256" key="3">
    <source>
        <dbReference type="ARBA" id="ARBA00022898"/>
    </source>
</evidence>
<dbReference type="Gene3D" id="3.40.640.10">
    <property type="entry name" value="Type I PLP-dependent aspartate aminotransferase-like (Major domain)"/>
    <property type="match status" value="1"/>
</dbReference>
<comment type="caution">
    <text evidence="10">The sequence shown here is derived from an EMBL/GenBank/DDBJ whole genome shotgun (WGS) entry which is preliminary data.</text>
</comment>
<dbReference type="GO" id="GO:0030170">
    <property type="term" value="F:pyridoxal phosphate binding"/>
    <property type="evidence" value="ECO:0007669"/>
    <property type="project" value="InterPro"/>
</dbReference>
<evidence type="ECO:0000313" key="11">
    <source>
        <dbReference type="Proteomes" id="UP001240483"/>
    </source>
</evidence>
<dbReference type="NCBIfam" id="NF005871">
    <property type="entry name" value="PRK07811.1"/>
    <property type="match status" value="1"/>
</dbReference>
<reference evidence="10" key="1">
    <citation type="submission" date="2023-05" db="EMBL/GenBank/DDBJ databases">
        <title>Cataloging the Phylogenetic Diversity of Human Bladder Bacteria.</title>
        <authorList>
            <person name="Du J."/>
        </authorList>
    </citation>
    <scope>NUCLEOTIDE SEQUENCE</scope>
    <source>
        <strain evidence="10">UMB9978</strain>
    </source>
</reference>
<keyword evidence="10" id="KW-0808">Transferase</keyword>
<dbReference type="InterPro" id="IPR015422">
    <property type="entry name" value="PyrdxlP-dep_Trfase_small"/>
</dbReference>
<feature type="modified residue" description="N6-(pyridoxal phosphate)lysine" evidence="8">
    <location>
        <position position="218"/>
    </location>
</feature>
<evidence type="ECO:0000256" key="6">
    <source>
        <dbReference type="ARBA" id="ARBA00068008"/>
    </source>
</evidence>
<dbReference type="EMBL" id="JASODW010000005">
    <property type="protein sequence ID" value="MDK6275152.1"/>
    <property type="molecule type" value="Genomic_DNA"/>
</dbReference>
<accession>A0AAP4C7U4</accession>
<dbReference type="PROSITE" id="PS00868">
    <property type="entry name" value="CYS_MET_METAB_PP"/>
    <property type="match status" value="1"/>
</dbReference>
<comment type="cofactor">
    <cofactor evidence="1 9">
        <name>pyridoxal 5'-phosphate</name>
        <dbReference type="ChEBI" id="CHEBI:597326"/>
    </cofactor>
</comment>
<evidence type="ECO:0000256" key="1">
    <source>
        <dbReference type="ARBA" id="ARBA00001933"/>
    </source>
</evidence>
<evidence type="ECO:0000256" key="5">
    <source>
        <dbReference type="ARBA" id="ARBA00066530"/>
    </source>
</evidence>
<evidence type="ECO:0000256" key="7">
    <source>
        <dbReference type="ARBA" id="ARBA00083849"/>
    </source>
</evidence>
<sequence length="400" mass="42695">MTENSTDQANTDQAHTNMRDLGFSTRAVHTGQDFDPITGAVIPPLHMSTTYHPHSVGNLRLGYDYSRGTNPTRDNWQEQIAALEGGAYGISFASGLGAEDAIIRSLLTSGDRIVMGNDVYGGTHRLIDKIHGPNGIRHSAVDMTDTAAAVEAIRAEATAMVWVETPSNPLMKIADIEALTAAGHEAGAVVVVDNTFASPYLQSPLALGADVVIHSTTKYLGGHSDVVGGAVVTDSEELADKIRFIQFAAGNQSSPFDAYMTTRGAKTLAVRMERHCDNAEAVAKWLLGREEVTQVLYPGLADHPGHDVAARQMKRFGGMVSFRLAGGAEAARTVAEGTELFRLAESLGGIESLLNYPAEMTHASVKGTELEVPDDLLRLSVGIEDAADLIADLERAFARL</sequence>
<dbReference type="CDD" id="cd00614">
    <property type="entry name" value="CGS_like"/>
    <property type="match status" value="1"/>
</dbReference>
<dbReference type="PANTHER" id="PTHR11808:SF15">
    <property type="entry name" value="CYSTATHIONINE GAMMA-LYASE"/>
    <property type="match status" value="1"/>
</dbReference>
<dbReference type="GO" id="GO:0003962">
    <property type="term" value="F:cystathionine gamma-synthase activity"/>
    <property type="evidence" value="ECO:0007669"/>
    <property type="project" value="UniProtKB-EC"/>
</dbReference>
<evidence type="ECO:0000313" key="10">
    <source>
        <dbReference type="EMBL" id="MDK6275152.1"/>
    </source>
</evidence>
<dbReference type="GO" id="GO:0019343">
    <property type="term" value="P:cysteine biosynthetic process via cystathionine"/>
    <property type="evidence" value="ECO:0007669"/>
    <property type="project" value="TreeGrafter"/>
</dbReference>
<dbReference type="FunFam" id="3.90.1150.10:FF:000008">
    <property type="entry name" value="Cystathionine gamma-synthase"/>
    <property type="match status" value="1"/>
</dbReference>
<evidence type="ECO:0000256" key="4">
    <source>
        <dbReference type="ARBA" id="ARBA00051441"/>
    </source>
</evidence>
<name>A0AAP4C7U4_9MICC</name>
<dbReference type="InterPro" id="IPR015424">
    <property type="entry name" value="PyrdxlP-dep_Trfase"/>
</dbReference>
<dbReference type="SUPFAM" id="SSF53383">
    <property type="entry name" value="PLP-dependent transferases"/>
    <property type="match status" value="1"/>
</dbReference>
<protein>
    <recommendedName>
        <fullName evidence="6">Cystathionine gamma-synthase</fullName>
        <ecNumber evidence="5">2.5.1.48</ecNumber>
    </recommendedName>
    <alternativeName>
        <fullName evidence="7">O-succinylhomoserine (thiol)-lyase</fullName>
    </alternativeName>
</protein>
<comment type="similarity">
    <text evidence="2 9">Belongs to the trans-sulfuration enzymes family.</text>
</comment>
<evidence type="ECO:0000256" key="8">
    <source>
        <dbReference type="PIRSR" id="PIRSR001434-2"/>
    </source>
</evidence>
<organism evidence="10 11">
    <name type="scientific">Pseudoglutamicibacter cumminsii</name>
    <dbReference type="NCBI Taxonomy" id="156979"/>
    <lineage>
        <taxon>Bacteria</taxon>
        <taxon>Bacillati</taxon>
        <taxon>Actinomycetota</taxon>
        <taxon>Actinomycetes</taxon>
        <taxon>Micrococcales</taxon>
        <taxon>Micrococcaceae</taxon>
        <taxon>Pseudoglutamicibacter</taxon>
    </lineage>
</organism>
<dbReference type="InterPro" id="IPR000277">
    <property type="entry name" value="Cys/Met-Metab_PyrdxlP-dep_enz"/>
</dbReference>
<dbReference type="GO" id="GO:0005737">
    <property type="term" value="C:cytoplasm"/>
    <property type="evidence" value="ECO:0007669"/>
    <property type="project" value="TreeGrafter"/>
</dbReference>
<dbReference type="EC" id="2.5.1.48" evidence="5"/>